<dbReference type="SMART" id="SM00575">
    <property type="entry name" value="ZnF_PMZ"/>
    <property type="match status" value="1"/>
</dbReference>
<dbReference type="InterPro" id="IPR007527">
    <property type="entry name" value="Znf_SWIM"/>
</dbReference>
<dbReference type="PANTHER" id="PTHR47718">
    <property type="entry name" value="OS01G0519700 PROTEIN"/>
    <property type="match status" value="1"/>
</dbReference>
<dbReference type="InterPro" id="IPR006564">
    <property type="entry name" value="Znf_PMZ"/>
</dbReference>
<evidence type="ECO:0000256" key="1">
    <source>
        <dbReference type="ARBA" id="ARBA00022723"/>
    </source>
</evidence>
<dbReference type="Pfam" id="PF04434">
    <property type="entry name" value="SWIM"/>
    <property type="match status" value="1"/>
</dbReference>
<protein>
    <recommendedName>
        <fullName evidence="6">SWIM-type domain-containing protein</fullName>
    </recommendedName>
</protein>
<dbReference type="InterPro" id="IPR004330">
    <property type="entry name" value="FAR1_DNA_bnd_dom"/>
</dbReference>
<feature type="region of interest" description="Disordered" evidence="5">
    <location>
        <begin position="144"/>
        <end position="164"/>
    </location>
</feature>
<dbReference type="Proteomes" id="UP001151287">
    <property type="component" value="Unassembled WGS sequence"/>
</dbReference>
<evidence type="ECO:0000256" key="2">
    <source>
        <dbReference type="ARBA" id="ARBA00022771"/>
    </source>
</evidence>
<reference evidence="7" key="1">
    <citation type="journal article" date="2022" name="Cell">
        <title>Repeat-based holocentromeres influence genome architecture and karyotype evolution.</title>
        <authorList>
            <person name="Hofstatter P.G."/>
            <person name="Thangavel G."/>
            <person name="Lux T."/>
            <person name="Neumann P."/>
            <person name="Vondrak T."/>
            <person name="Novak P."/>
            <person name="Zhang M."/>
            <person name="Costa L."/>
            <person name="Castellani M."/>
            <person name="Scott A."/>
            <person name="Toegelov H."/>
            <person name="Fuchs J."/>
            <person name="Mata-Sucre Y."/>
            <person name="Dias Y."/>
            <person name="Vanzela A.L.L."/>
            <person name="Huettel B."/>
            <person name="Almeida C.C.S."/>
            <person name="Simkova H."/>
            <person name="Souza G."/>
            <person name="Pedrosa-Harand A."/>
            <person name="Macas J."/>
            <person name="Mayer K.F.X."/>
            <person name="Houben A."/>
            <person name="Marques A."/>
        </authorList>
    </citation>
    <scope>NUCLEOTIDE SEQUENCE</scope>
    <source>
        <strain evidence="7">RhyBre1mFocal</strain>
    </source>
</reference>
<evidence type="ECO:0000256" key="5">
    <source>
        <dbReference type="SAM" id="MobiDB-lite"/>
    </source>
</evidence>
<gene>
    <name evidence="7" type="ORF">LUZ63_005492</name>
</gene>
<keyword evidence="8" id="KW-1185">Reference proteome</keyword>
<dbReference type="EMBL" id="JAMQYH010000002">
    <property type="protein sequence ID" value="KAJ1696980.1"/>
    <property type="molecule type" value="Genomic_DNA"/>
</dbReference>
<comment type="caution">
    <text evidence="7">The sequence shown here is derived from an EMBL/GenBank/DDBJ whole genome shotgun (WGS) entry which is preliminary data.</text>
</comment>
<sequence>MSSEVDFNSVAALSTHVEGIDPYTSFEDILDDDCVAASSTHVEDIDPYTGFEDILDDDCVVIEEVEDEKREDEEEEEEKPEENLQPYVGMEFKSEVEAYNFYNKYGGYKGFSIRKNSRNSSSKGVTSVAYVCSKEGFSKYRKQEHMELGNSSNKKTPEKEKGSGRTGCKAYLRLKLVKDAIWQVTKFHDIHNHNLVPNTSARRRILQSQKLMTNNIKQIIRDLTDQNIEPSKILAYLSTLEGGKDNIPFKRKDVSNLIAMDNAKLLGRDVETTLMNFQRKKEEDPEFFYAIDVDEDGYLKHIFWADGRSRRAYLEFGDVVTFDTTYNTNMYSMPLAPFIGVNHHRQSIFFGMALLRSETTDNFCWLFETWLKAMYGMHPVSIITDQDHAMRNAIKIVFPNTVHRCCKWHVMRKAKEKLASLYGLKPTFKTEMELVINYSLTVSDFETRWMAMIEKHKLKDNKHLNNMYEKRSEWVPAYFRDVFFADMSTTQRSESMNALLKMWLTSHTSIYKFVMKIDGMIESIWQSESDEDLISMDKEPHLWSMYDMEDHAREVYTKRVFKEFKELLKRSTLGKAIEKERDILYEVNIAQNSKKHIWVPESYVVSVDKEGGIFSCNCKGFEFEGLLCSHALKVMCNLGIEKLPSHYILKRWCKNANIEINRPVNERSRVAKNSQALEMFRFAALNPKLNCIGKLASKDDRAFNMVETKLSELLSQVSQLVLDDMSQPAEVRTSNEKDPVNMLVVSDPPLSQCKGRKKKPARWKSALENAPNKRICGYCKQKTFHNRRTCPKFLENRKMGMDVEKTCEPERANWNGEGMELV</sequence>
<keyword evidence="2 4" id="KW-0863">Zinc-finger</keyword>
<keyword evidence="3" id="KW-0862">Zinc</keyword>
<accession>A0A9Q0CNK2</accession>
<organism evidence="7 8">
    <name type="scientific">Rhynchospora breviuscula</name>
    <dbReference type="NCBI Taxonomy" id="2022672"/>
    <lineage>
        <taxon>Eukaryota</taxon>
        <taxon>Viridiplantae</taxon>
        <taxon>Streptophyta</taxon>
        <taxon>Embryophyta</taxon>
        <taxon>Tracheophyta</taxon>
        <taxon>Spermatophyta</taxon>
        <taxon>Magnoliopsida</taxon>
        <taxon>Liliopsida</taxon>
        <taxon>Poales</taxon>
        <taxon>Cyperaceae</taxon>
        <taxon>Cyperoideae</taxon>
        <taxon>Rhynchosporeae</taxon>
        <taxon>Rhynchospora</taxon>
    </lineage>
</organism>
<keyword evidence="1" id="KW-0479">Metal-binding</keyword>
<dbReference type="OrthoDB" id="657855at2759"/>
<proteinExistence type="predicted"/>
<dbReference type="Pfam" id="PF10551">
    <property type="entry name" value="MULE"/>
    <property type="match status" value="1"/>
</dbReference>
<evidence type="ECO:0000313" key="7">
    <source>
        <dbReference type="EMBL" id="KAJ1696980.1"/>
    </source>
</evidence>
<evidence type="ECO:0000313" key="8">
    <source>
        <dbReference type="Proteomes" id="UP001151287"/>
    </source>
</evidence>
<dbReference type="InterPro" id="IPR018289">
    <property type="entry name" value="MULE_transposase_dom"/>
</dbReference>
<dbReference type="GO" id="GO:0008270">
    <property type="term" value="F:zinc ion binding"/>
    <property type="evidence" value="ECO:0007669"/>
    <property type="project" value="UniProtKB-KW"/>
</dbReference>
<name>A0A9Q0CNK2_9POAL</name>
<evidence type="ECO:0000256" key="4">
    <source>
        <dbReference type="PROSITE-ProRule" id="PRU00325"/>
    </source>
</evidence>
<evidence type="ECO:0000256" key="3">
    <source>
        <dbReference type="ARBA" id="ARBA00022833"/>
    </source>
</evidence>
<dbReference type="PROSITE" id="PS50966">
    <property type="entry name" value="ZF_SWIM"/>
    <property type="match status" value="1"/>
</dbReference>
<evidence type="ECO:0000259" key="6">
    <source>
        <dbReference type="PROSITE" id="PS50966"/>
    </source>
</evidence>
<feature type="domain" description="SWIM-type" evidence="6">
    <location>
        <begin position="603"/>
        <end position="639"/>
    </location>
</feature>
<dbReference type="Pfam" id="PF03101">
    <property type="entry name" value="FAR1"/>
    <property type="match status" value="1"/>
</dbReference>
<dbReference type="AlphaFoldDB" id="A0A9Q0CNK2"/>